<keyword evidence="1" id="KW-0812">Transmembrane</keyword>
<dbReference type="AlphaFoldDB" id="A0A6J6KTV3"/>
<gene>
    <name evidence="2" type="ORF">UFOPK2171_00683</name>
</gene>
<feature type="transmembrane region" description="Helical" evidence="1">
    <location>
        <begin position="12"/>
        <end position="34"/>
    </location>
</feature>
<proteinExistence type="predicted"/>
<reference evidence="2" key="1">
    <citation type="submission" date="2020-05" db="EMBL/GenBank/DDBJ databases">
        <authorList>
            <person name="Chiriac C."/>
            <person name="Salcher M."/>
            <person name="Ghai R."/>
            <person name="Kavagutti S V."/>
        </authorList>
    </citation>
    <scope>NUCLEOTIDE SEQUENCE</scope>
</reference>
<accession>A0A6J6KTV3</accession>
<protein>
    <submittedName>
        <fullName evidence="2">Unannotated protein</fullName>
    </submittedName>
</protein>
<sequence>MDRTTKSESGQISILVLAAAIAFLLGTIAIGMLAEVLVAQQRLNAKAEAIALAGALELEFNQDQACVVADEFSTTNFGTQAQCVADTANIEILLSEPNPNRFLSVFLSNIQASSRAGIASDD</sequence>
<evidence type="ECO:0000313" key="2">
    <source>
        <dbReference type="EMBL" id="CAB4651535.1"/>
    </source>
</evidence>
<keyword evidence="1" id="KW-0472">Membrane</keyword>
<name>A0A6J6KTV3_9ZZZZ</name>
<dbReference type="EMBL" id="CAEZWD010000081">
    <property type="protein sequence ID" value="CAB4651535.1"/>
    <property type="molecule type" value="Genomic_DNA"/>
</dbReference>
<organism evidence="2">
    <name type="scientific">freshwater metagenome</name>
    <dbReference type="NCBI Taxonomy" id="449393"/>
    <lineage>
        <taxon>unclassified sequences</taxon>
        <taxon>metagenomes</taxon>
        <taxon>ecological metagenomes</taxon>
    </lineage>
</organism>
<keyword evidence="1" id="KW-1133">Transmembrane helix</keyword>
<evidence type="ECO:0000256" key="1">
    <source>
        <dbReference type="SAM" id="Phobius"/>
    </source>
</evidence>